<proteinExistence type="predicted"/>
<dbReference type="Pfam" id="PF00196">
    <property type="entry name" value="GerE"/>
    <property type="match status" value="1"/>
</dbReference>
<dbReference type="Gene3D" id="3.40.50.2300">
    <property type="match status" value="1"/>
</dbReference>
<keyword evidence="9" id="KW-1185">Reference proteome</keyword>
<organism evidence="8 9">
    <name type="scientific">Actinorhabdospora filicis</name>
    <dbReference type="NCBI Taxonomy" id="1785913"/>
    <lineage>
        <taxon>Bacteria</taxon>
        <taxon>Bacillati</taxon>
        <taxon>Actinomycetota</taxon>
        <taxon>Actinomycetes</taxon>
        <taxon>Micromonosporales</taxon>
        <taxon>Micromonosporaceae</taxon>
        <taxon>Actinorhabdospora</taxon>
    </lineage>
</organism>
<dbReference type="InterPro" id="IPR058245">
    <property type="entry name" value="NreC/VraR/RcsB-like_REC"/>
</dbReference>
<dbReference type="PANTHER" id="PTHR43214">
    <property type="entry name" value="TWO-COMPONENT RESPONSE REGULATOR"/>
    <property type="match status" value="1"/>
</dbReference>
<dbReference type="SMART" id="SM00448">
    <property type="entry name" value="REC"/>
    <property type="match status" value="1"/>
</dbReference>
<dbReference type="SMART" id="SM00421">
    <property type="entry name" value="HTH_LUXR"/>
    <property type="match status" value="1"/>
</dbReference>
<protein>
    <submittedName>
        <fullName evidence="8">DNA-binding response regulator</fullName>
    </submittedName>
</protein>
<dbReference type="PROSITE" id="PS50043">
    <property type="entry name" value="HTH_LUXR_2"/>
    <property type="match status" value="1"/>
</dbReference>
<feature type="domain" description="Response regulatory" evidence="7">
    <location>
        <begin position="5"/>
        <end position="123"/>
    </location>
</feature>
<dbReference type="AlphaFoldDB" id="A0A9W6SRU2"/>
<dbReference type="PROSITE" id="PS50110">
    <property type="entry name" value="RESPONSE_REGULATORY"/>
    <property type="match status" value="1"/>
</dbReference>
<keyword evidence="3 8" id="KW-0238">DNA-binding</keyword>
<evidence type="ECO:0000259" key="6">
    <source>
        <dbReference type="PROSITE" id="PS50043"/>
    </source>
</evidence>
<evidence type="ECO:0000313" key="9">
    <source>
        <dbReference type="Proteomes" id="UP001165079"/>
    </source>
</evidence>
<dbReference type="CDD" id="cd06170">
    <property type="entry name" value="LuxR_C_like"/>
    <property type="match status" value="1"/>
</dbReference>
<feature type="domain" description="HTH luxR-type" evidence="6">
    <location>
        <begin position="149"/>
        <end position="214"/>
    </location>
</feature>
<comment type="caution">
    <text evidence="8">The sequence shown here is derived from an EMBL/GenBank/DDBJ whole genome shotgun (WGS) entry which is preliminary data.</text>
</comment>
<evidence type="ECO:0000256" key="1">
    <source>
        <dbReference type="ARBA" id="ARBA00022553"/>
    </source>
</evidence>
<gene>
    <name evidence="8" type="ORF">Afil01_56210</name>
</gene>
<evidence type="ECO:0000256" key="3">
    <source>
        <dbReference type="ARBA" id="ARBA00023125"/>
    </source>
</evidence>
<dbReference type="PANTHER" id="PTHR43214:SF24">
    <property type="entry name" value="TRANSCRIPTIONAL REGULATORY PROTEIN NARL-RELATED"/>
    <property type="match status" value="1"/>
</dbReference>
<dbReference type="SUPFAM" id="SSF52172">
    <property type="entry name" value="CheY-like"/>
    <property type="match status" value="1"/>
</dbReference>
<keyword evidence="1 5" id="KW-0597">Phosphoprotein</keyword>
<dbReference type="Pfam" id="PF00072">
    <property type="entry name" value="Response_reg"/>
    <property type="match status" value="1"/>
</dbReference>
<accession>A0A9W6SRU2</accession>
<reference evidence="8" key="1">
    <citation type="submission" date="2023-03" db="EMBL/GenBank/DDBJ databases">
        <title>Actinorhabdospora filicis NBRC 111898.</title>
        <authorList>
            <person name="Ichikawa N."/>
            <person name="Sato H."/>
            <person name="Tonouchi N."/>
        </authorList>
    </citation>
    <scope>NUCLEOTIDE SEQUENCE</scope>
    <source>
        <strain evidence="8">NBRC 111898</strain>
    </source>
</reference>
<keyword evidence="2" id="KW-0805">Transcription regulation</keyword>
<dbReference type="GO" id="GO:0006355">
    <property type="term" value="P:regulation of DNA-templated transcription"/>
    <property type="evidence" value="ECO:0007669"/>
    <property type="project" value="InterPro"/>
</dbReference>
<evidence type="ECO:0000256" key="5">
    <source>
        <dbReference type="PROSITE-ProRule" id="PRU00169"/>
    </source>
</evidence>
<dbReference type="RefSeq" id="WP_285666073.1">
    <property type="nucleotide sequence ID" value="NZ_BSTX01000004.1"/>
</dbReference>
<dbReference type="InterPro" id="IPR011006">
    <property type="entry name" value="CheY-like_superfamily"/>
</dbReference>
<dbReference type="PROSITE" id="PS00622">
    <property type="entry name" value="HTH_LUXR_1"/>
    <property type="match status" value="1"/>
</dbReference>
<dbReference type="GO" id="GO:0000160">
    <property type="term" value="P:phosphorelay signal transduction system"/>
    <property type="evidence" value="ECO:0007669"/>
    <property type="project" value="InterPro"/>
</dbReference>
<dbReference type="SUPFAM" id="SSF46894">
    <property type="entry name" value="C-terminal effector domain of the bipartite response regulators"/>
    <property type="match status" value="1"/>
</dbReference>
<keyword evidence="4" id="KW-0804">Transcription</keyword>
<sequence>MTPIRLVVADDQSLIRLALRVLVAEEPDITLTGEAAHGHEALHLVQLERPDVALLDIRMPGLDGLEVLRRICGDPALSGTRVVMMTTFDVDSYIFDALAAGAAGFITKDADPGELLHAVRVVAAGDALLSPSVTRKVIGHYLGTRAASPHPDLSRLTAREREIVGWVASGRSNEEIAAALAVSPATVRTHVGRAMLKLGARDRAQLVVFAYRSGVAVPD</sequence>
<feature type="modified residue" description="4-aspartylphosphate" evidence="5">
    <location>
        <position position="56"/>
    </location>
</feature>
<evidence type="ECO:0000256" key="2">
    <source>
        <dbReference type="ARBA" id="ARBA00023015"/>
    </source>
</evidence>
<evidence type="ECO:0000259" key="7">
    <source>
        <dbReference type="PROSITE" id="PS50110"/>
    </source>
</evidence>
<dbReference type="InterPro" id="IPR016032">
    <property type="entry name" value="Sig_transdc_resp-reg_C-effctor"/>
</dbReference>
<dbReference type="InterPro" id="IPR000792">
    <property type="entry name" value="Tscrpt_reg_LuxR_C"/>
</dbReference>
<dbReference type="GO" id="GO:0003677">
    <property type="term" value="F:DNA binding"/>
    <property type="evidence" value="ECO:0007669"/>
    <property type="project" value="UniProtKB-KW"/>
</dbReference>
<dbReference type="EMBL" id="BSTX01000004">
    <property type="protein sequence ID" value="GLZ80814.1"/>
    <property type="molecule type" value="Genomic_DNA"/>
</dbReference>
<dbReference type="PRINTS" id="PR00038">
    <property type="entry name" value="HTHLUXR"/>
</dbReference>
<dbReference type="Proteomes" id="UP001165079">
    <property type="component" value="Unassembled WGS sequence"/>
</dbReference>
<evidence type="ECO:0000313" key="8">
    <source>
        <dbReference type="EMBL" id="GLZ80814.1"/>
    </source>
</evidence>
<evidence type="ECO:0000256" key="4">
    <source>
        <dbReference type="ARBA" id="ARBA00023163"/>
    </source>
</evidence>
<dbReference type="InterPro" id="IPR001789">
    <property type="entry name" value="Sig_transdc_resp-reg_receiver"/>
</dbReference>
<name>A0A9W6SRU2_9ACTN</name>
<dbReference type="CDD" id="cd17535">
    <property type="entry name" value="REC_NarL-like"/>
    <property type="match status" value="1"/>
</dbReference>
<dbReference type="InterPro" id="IPR039420">
    <property type="entry name" value="WalR-like"/>
</dbReference>